<dbReference type="InterPro" id="IPR001387">
    <property type="entry name" value="Cro/C1-type_HTH"/>
</dbReference>
<accession>A0A6A7Y3F8</accession>
<evidence type="ECO:0000313" key="3">
    <source>
        <dbReference type="Proteomes" id="UP000332515"/>
    </source>
</evidence>
<name>A0A6A7Y3F8_9HYPH</name>
<dbReference type="AlphaFoldDB" id="A0A6A7Y3F8"/>
<protein>
    <submittedName>
        <fullName evidence="2">Helix-turn-helix transcriptional regulator</fullName>
    </submittedName>
</protein>
<dbReference type="PROSITE" id="PS50943">
    <property type="entry name" value="HTH_CROC1"/>
    <property type="match status" value="1"/>
</dbReference>
<sequence length="200" mass="22097">MSGRKSLDHETSVAIGKRIRAIRGNRTQQEFAELIGVDRATLANYEIGRRTPTADTMNTISDVSGVPLAELFFGEARTPGRSFREVETILAEEMEKRPGFLPRCAISDDEIALLKVLRAFNGTALGRSFIDLVSEMLGQYRRLDADENGPVIEPEDLDRLLEIAARGRFATGFDPVIQLIRHIAPSALPSASVRAFERIG</sequence>
<dbReference type="Proteomes" id="UP000332515">
    <property type="component" value="Unassembled WGS sequence"/>
</dbReference>
<dbReference type="RefSeq" id="WP_153481362.1">
    <property type="nucleotide sequence ID" value="NZ_VWNA01000001.1"/>
</dbReference>
<feature type="domain" description="HTH cro/C1-type" evidence="1">
    <location>
        <begin position="17"/>
        <end position="71"/>
    </location>
</feature>
<dbReference type="GO" id="GO:0003677">
    <property type="term" value="F:DNA binding"/>
    <property type="evidence" value="ECO:0007669"/>
    <property type="project" value="InterPro"/>
</dbReference>
<organism evidence="2 3">
    <name type="scientific">Segnochrobactrum spirostomi</name>
    <dbReference type="NCBI Taxonomy" id="2608987"/>
    <lineage>
        <taxon>Bacteria</taxon>
        <taxon>Pseudomonadati</taxon>
        <taxon>Pseudomonadota</taxon>
        <taxon>Alphaproteobacteria</taxon>
        <taxon>Hyphomicrobiales</taxon>
        <taxon>Segnochrobactraceae</taxon>
        <taxon>Segnochrobactrum</taxon>
    </lineage>
</organism>
<dbReference type="EMBL" id="VWNA01000001">
    <property type="protein sequence ID" value="MQT13245.1"/>
    <property type="molecule type" value="Genomic_DNA"/>
</dbReference>
<gene>
    <name evidence="2" type="ORF">F0357_11440</name>
</gene>
<dbReference type="Pfam" id="PF01381">
    <property type="entry name" value="HTH_3"/>
    <property type="match status" value="1"/>
</dbReference>
<reference evidence="2 3" key="1">
    <citation type="submission" date="2019-09" db="EMBL/GenBank/DDBJ databases">
        <title>Segnochrobactrum spirostomi gen. nov., sp. nov., isolated from the ciliate Spirostomum cf. yagiui and description of a novel family, Segnochrobactraceae fam. nov. within the order Rhizobiales of the class Alphaproteobacteria.</title>
        <authorList>
            <person name="Akter S."/>
            <person name="Shazib S.U.A."/>
            <person name="Shin M.K."/>
        </authorList>
    </citation>
    <scope>NUCLEOTIDE SEQUENCE [LARGE SCALE GENOMIC DNA]</scope>
    <source>
        <strain evidence="2 3">Sp-1</strain>
    </source>
</reference>
<dbReference type="InterPro" id="IPR010982">
    <property type="entry name" value="Lambda_DNA-bd_dom_sf"/>
</dbReference>
<proteinExistence type="predicted"/>
<dbReference type="Gene3D" id="1.10.260.40">
    <property type="entry name" value="lambda repressor-like DNA-binding domains"/>
    <property type="match status" value="1"/>
</dbReference>
<comment type="caution">
    <text evidence="2">The sequence shown here is derived from an EMBL/GenBank/DDBJ whole genome shotgun (WGS) entry which is preliminary data.</text>
</comment>
<dbReference type="CDD" id="cd00093">
    <property type="entry name" value="HTH_XRE"/>
    <property type="match status" value="1"/>
</dbReference>
<dbReference type="SMART" id="SM00530">
    <property type="entry name" value="HTH_XRE"/>
    <property type="match status" value="1"/>
</dbReference>
<dbReference type="SUPFAM" id="SSF47413">
    <property type="entry name" value="lambda repressor-like DNA-binding domains"/>
    <property type="match status" value="1"/>
</dbReference>
<keyword evidence="3" id="KW-1185">Reference proteome</keyword>
<evidence type="ECO:0000259" key="1">
    <source>
        <dbReference type="PROSITE" id="PS50943"/>
    </source>
</evidence>
<evidence type="ECO:0000313" key="2">
    <source>
        <dbReference type="EMBL" id="MQT13245.1"/>
    </source>
</evidence>